<evidence type="ECO:0000256" key="9">
    <source>
        <dbReference type="ARBA" id="ARBA00023014"/>
    </source>
</evidence>
<dbReference type="SUPFAM" id="SSF51395">
    <property type="entry name" value="FMN-linked oxidoreductases"/>
    <property type="match status" value="1"/>
</dbReference>
<keyword evidence="7" id="KW-0560">Oxidoreductase</keyword>
<evidence type="ECO:0000256" key="1">
    <source>
        <dbReference type="ARBA" id="ARBA00001917"/>
    </source>
</evidence>
<dbReference type="SUPFAM" id="SSF51905">
    <property type="entry name" value="FAD/NAD(P)-binding domain"/>
    <property type="match status" value="1"/>
</dbReference>
<dbReference type="GO" id="GO:0046872">
    <property type="term" value="F:metal ion binding"/>
    <property type="evidence" value="ECO:0007669"/>
    <property type="project" value="UniProtKB-KW"/>
</dbReference>
<comment type="cofactor">
    <cofactor evidence="1">
        <name>FMN</name>
        <dbReference type="ChEBI" id="CHEBI:58210"/>
    </cofactor>
</comment>
<evidence type="ECO:0000259" key="11">
    <source>
        <dbReference type="Pfam" id="PF07992"/>
    </source>
</evidence>
<dbReference type="InterPro" id="IPR023753">
    <property type="entry name" value="FAD/NAD-binding_dom"/>
</dbReference>
<dbReference type="PRINTS" id="PR00411">
    <property type="entry name" value="PNDRDTASEI"/>
</dbReference>
<dbReference type="PRINTS" id="PR00368">
    <property type="entry name" value="FADPNR"/>
</dbReference>
<evidence type="ECO:0000256" key="7">
    <source>
        <dbReference type="ARBA" id="ARBA00023002"/>
    </source>
</evidence>
<protein>
    <submittedName>
        <fullName evidence="12">2,4-dienoyl-CoA reductase (NADPH2)</fullName>
    </submittedName>
</protein>
<dbReference type="CDD" id="cd02803">
    <property type="entry name" value="OYE_like_FMN_family"/>
    <property type="match status" value="1"/>
</dbReference>
<dbReference type="GO" id="GO:0016491">
    <property type="term" value="F:oxidoreductase activity"/>
    <property type="evidence" value="ECO:0007669"/>
    <property type="project" value="UniProtKB-KW"/>
</dbReference>
<dbReference type="Gene3D" id="3.40.50.720">
    <property type="entry name" value="NAD(P)-binding Rossmann-like Domain"/>
    <property type="match status" value="1"/>
</dbReference>
<comment type="cofactor">
    <cofactor evidence="2">
        <name>[4Fe-4S] cluster</name>
        <dbReference type="ChEBI" id="CHEBI:49883"/>
    </cofactor>
</comment>
<name>A0A1T5FNQ7_9SPHN</name>
<evidence type="ECO:0000256" key="8">
    <source>
        <dbReference type="ARBA" id="ARBA00023004"/>
    </source>
</evidence>
<dbReference type="PANTHER" id="PTHR42917:SF2">
    <property type="entry name" value="2,4-DIENOYL-COA REDUCTASE [(2E)-ENOYL-COA-PRODUCING]"/>
    <property type="match status" value="1"/>
</dbReference>
<dbReference type="Proteomes" id="UP000190044">
    <property type="component" value="Unassembled WGS sequence"/>
</dbReference>
<keyword evidence="9" id="KW-0411">Iron-sulfur</keyword>
<dbReference type="Pfam" id="PF07992">
    <property type="entry name" value="Pyr_redox_2"/>
    <property type="match status" value="1"/>
</dbReference>
<dbReference type="Pfam" id="PF00724">
    <property type="entry name" value="Oxidored_FMN"/>
    <property type="match status" value="1"/>
</dbReference>
<feature type="domain" description="FAD/NAD(P)-binding" evidence="11">
    <location>
        <begin position="465"/>
        <end position="660"/>
    </location>
</feature>
<dbReference type="InterPro" id="IPR051793">
    <property type="entry name" value="NADH:flavin_oxidoreductase"/>
</dbReference>
<evidence type="ECO:0000256" key="2">
    <source>
        <dbReference type="ARBA" id="ARBA00001966"/>
    </source>
</evidence>
<accession>A0A1T5FNQ7</accession>
<dbReference type="GO" id="GO:0010181">
    <property type="term" value="F:FMN binding"/>
    <property type="evidence" value="ECO:0007669"/>
    <property type="project" value="InterPro"/>
</dbReference>
<keyword evidence="8" id="KW-0408">Iron</keyword>
<gene>
    <name evidence="12" type="ORF">SAMN06295937_10413</name>
</gene>
<feature type="domain" description="NADH:flavin oxidoreductase/NADH oxidase N-terminal" evidence="10">
    <location>
        <begin position="2"/>
        <end position="340"/>
    </location>
</feature>
<evidence type="ECO:0000256" key="5">
    <source>
        <dbReference type="ARBA" id="ARBA00022643"/>
    </source>
</evidence>
<dbReference type="EMBL" id="FUYP01000041">
    <property type="protein sequence ID" value="SKB97740.1"/>
    <property type="molecule type" value="Genomic_DNA"/>
</dbReference>
<evidence type="ECO:0000256" key="6">
    <source>
        <dbReference type="ARBA" id="ARBA00022723"/>
    </source>
</evidence>
<dbReference type="InterPro" id="IPR001155">
    <property type="entry name" value="OxRdtase_FMN_N"/>
</dbReference>
<evidence type="ECO:0000313" key="12">
    <source>
        <dbReference type="EMBL" id="SKB97740.1"/>
    </source>
</evidence>
<comment type="similarity">
    <text evidence="3">In the N-terminal section; belongs to the NADH:flavin oxidoreductase/NADH oxidase family.</text>
</comment>
<evidence type="ECO:0000256" key="3">
    <source>
        <dbReference type="ARBA" id="ARBA00011048"/>
    </source>
</evidence>
<keyword evidence="13" id="KW-1185">Reference proteome</keyword>
<dbReference type="Gene3D" id="3.50.50.60">
    <property type="entry name" value="FAD/NAD(P)-binding domain"/>
    <property type="match status" value="1"/>
</dbReference>
<keyword evidence="6" id="KW-0479">Metal-binding</keyword>
<dbReference type="Gene3D" id="3.20.20.70">
    <property type="entry name" value="Aldolase class I"/>
    <property type="match status" value="1"/>
</dbReference>
<dbReference type="AlphaFoldDB" id="A0A1T5FNQ7"/>
<reference evidence="13" key="1">
    <citation type="submission" date="2017-02" db="EMBL/GenBank/DDBJ databases">
        <authorList>
            <person name="Varghese N."/>
            <person name="Submissions S."/>
        </authorList>
    </citation>
    <scope>NUCLEOTIDE SEQUENCE [LARGE SCALE GENOMIC DNA]</scope>
    <source>
        <strain evidence="13">R11H</strain>
    </source>
</reference>
<evidence type="ECO:0000259" key="10">
    <source>
        <dbReference type="Pfam" id="PF00724"/>
    </source>
</evidence>
<dbReference type="InterPro" id="IPR013785">
    <property type="entry name" value="Aldolase_TIM"/>
</dbReference>
<sequence>MIQTAMGSNQAEPDGNCSDDTIAFYEARARGGAALVNIGAIGVAYPHGLVMRNQVGISEDRFIPGLRRITKSVQAHGAKIVAQLQHGGAGSTGDMIAGQPLWVPSNPKAASYVLPGLLFDDEIEQSPFGLITRPPSYHVMDKADIELVVRQFTEGARRAVEAGFDGIEIHGAHGFLIRSFLSPATNTRTDEYGGSVENRARFLIEIIEAIREEIGRDFPLWCKFNVIEFNIENGFTVEDACKVAQLAERAGSDAITCSSYSGASRGKGLVSGSAPMNPANYVAYAAKVREAVNIPVIAAGRLELDVASDLLGEGKVDFIGMGRKLLADPELPRKVVAGKAEEIRPCIYCFLCLSELALDQPVRCAANGFTGRESQIDIPAASVPRNVVVVGGGPGGMEVARLLDRMGHRVTLLEASEQLGGTARIAAIAYEPNGRLVDWLKRQVENSSIEVYLNNRATLETIMALDPDSVIVATGAIRPRPEIPGATAAHVFDGNDLRQLLTGETGDADSSAKLSFTTRALMGAGRKLGLTSSPEMIRRASQLWMPLGKRIVIIGGDLVGLELAEFLVHRGRSVTVMDDAARFGLGLPPLRRGALLDELETLGVTLLPDVRNIAIDEKQVRCTDAPGTVKTFAADNVILAKGASEDLSLAKWLRDAGIETHVVGDCKGVGYIAQAMRDAADVAYSMR</sequence>
<dbReference type="InterPro" id="IPR036188">
    <property type="entry name" value="FAD/NAD-bd_sf"/>
</dbReference>
<keyword evidence="4" id="KW-0285">Flavoprotein</keyword>
<evidence type="ECO:0000313" key="13">
    <source>
        <dbReference type="Proteomes" id="UP000190044"/>
    </source>
</evidence>
<keyword evidence="5" id="KW-0288">FMN</keyword>
<dbReference type="Pfam" id="PF13450">
    <property type="entry name" value="NAD_binding_8"/>
    <property type="match status" value="1"/>
</dbReference>
<dbReference type="PANTHER" id="PTHR42917">
    <property type="entry name" value="2,4-DIENOYL-COA REDUCTASE"/>
    <property type="match status" value="1"/>
</dbReference>
<proteinExistence type="inferred from homology"/>
<evidence type="ECO:0000256" key="4">
    <source>
        <dbReference type="ARBA" id="ARBA00022630"/>
    </source>
</evidence>
<organism evidence="12 13">
    <name type="scientific">Sphingopyxis flava</name>
    <dbReference type="NCBI Taxonomy" id="1507287"/>
    <lineage>
        <taxon>Bacteria</taxon>
        <taxon>Pseudomonadati</taxon>
        <taxon>Pseudomonadota</taxon>
        <taxon>Alphaproteobacteria</taxon>
        <taxon>Sphingomonadales</taxon>
        <taxon>Sphingomonadaceae</taxon>
        <taxon>Sphingopyxis</taxon>
    </lineage>
</organism>
<dbReference type="GO" id="GO:0051536">
    <property type="term" value="F:iron-sulfur cluster binding"/>
    <property type="evidence" value="ECO:0007669"/>
    <property type="project" value="UniProtKB-KW"/>
</dbReference>